<dbReference type="EMBL" id="JARKIE010000067">
    <property type="protein sequence ID" value="KAJ7690138.1"/>
    <property type="molecule type" value="Genomic_DNA"/>
</dbReference>
<accession>A0AAD7GE27</accession>
<dbReference type="GO" id="GO:0016705">
    <property type="term" value="F:oxidoreductase activity, acting on paired donors, with incorporation or reduction of molecular oxygen"/>
    <property type="evidence" value="ECO:0007669"/>
    <property type="project" value="InterPro"/>
</dbReference>
<reference evidence="1" key="1">
    <citation type="submission" date="2023-03" db="EMBL/GenBank/DDBJ databases">
        <title>Massive genome expansion in bonnet fungi (Mycena s.s.) driven by repeated elements and novel gene families across ecological guilds.</title>
        <authorList>
            <consortium name="Lawrence Berkeley National Laboratory"/>
            <person name="Harder C.B."/>
            <person name="Miyauchi S."/>
            <person name="Viragh M."/>
            <person name="Kuo A."/>
            <person name="Thoen E."/>
            <person name="Andreopoulos B."/>
            <person name="Lu D."/>
            <person name="Skrede I."/>
            <person name="Drula E."/>
            <person name="Henrissat B."/>
            <person name="Morin E."/>
            <person name="Kohler A."/>
            <person name="Barry K."/>
            <person name="LaButti K."/>
            <person name="Morin E."/>
            <person name="Salamov A."/>
            <person name="Lipzen A."/>
            <person name="Mereny Z."/>
            <person name="Hegedus B."/>
            <person name="Baldrian P."/>
            <person name="Stursova M."/>
            <person name="Weitz H."/>
            <person name="Taylor A."/>
            <person name="Grigoriev I.V."/>
            <person name="Nagy L.G."/>
            <person name="Martin F."/>
            <person name="Kauserud H."/>
        </authorList>
    </citation>
    <scope>NUCLEOTIDE SEQUENCE</scope>
    <source>
        <strain evidence="1">CBHHK067</strain>
    </source>
</reference>
<sequence length="121" mass="13213">MGLEEISSLVLGTIALLSFLHLQRQRHLRLPPGPPKLPLIGNLLAMPSHCRWDAFAKWSKEFAEAPAPTKTWNTLLIMAASVLAAFDITKTVGEDGAVIESLPGHTSELSEQPFLLGFNLN</sequence>
<dbReference type="Gene3D" id="1.10.630.10">
    <property type="entry name" value="Cytochrome P450"/>
    <property type="match status" value="1"/>
</dbReference>
<gene>
    <name evidence="1" type="ORF">B0H17DRAFT_1201926</name>
</gene>
<proteinExistence type="predicted"/>
<organism evidence="1 2">
    <name type="scientific">Mycena rosella</name>
    <name type="common">Pink bonnet</name>
    <name type="synonym">Agaricus rosellus</name>
    <dbReference type="NCBI Taxonomy" id="1033263"/>
    <lineage>
        <taxon>Eukaryota</taxon>
        <taxon>Fungi</taxon>
        <taxon>Dikarya</taxon>
        <taxon>Basidiomycota</taxon>
        <taxon>Agaricomycotina</taxon>
        <taxon>Agaricomycetes</taxon>
        <taxon>Agaricomycetidae</taxon>
        <taxon>Agaricales</taxon>
        <taxon>Marasmiineae</taxon>
        <taxon>Mycenaceae</taxon>
        <taxon>Mycena</taxon>
    </lineage>
</organism>
<evidence type="ECO:0008006" key="3">
    <source>
        <dbReference type="Google" id="ProtNLM"/>
    </source>
</evidence>
<comment type="caution">
    <text evidence="1">The sequence shown here is derived from an EMBL/GenBank/DDBJ whole genome shotgun (WGS) entry which is preliminary data.</text>
</comment>
<dbReference type="InterPro" id="IPR036396">
    <property type="entry name" value="Cyt_P450_sf"/>
</dbReference>
<dbReference type="SUPFAM" id="SSF48264">
    <property type="entry name" value="Cytochrome P450"/>
    <property type="match status" value="1"/>
</dbReference>
<name>A0AAD7GE27_MYCRO</name>
<protein>
    <recommendedName>
        <fullName evidence="3">Cytochrome P450</fullName>
    </recommendedName>
</protein>
<evidence type="ECO:0000313" key="1">
    <source>
        <dbReference type="EMBL" id="KAJ7690138.1"/>
    </source>
</evidence>
<dbReference type="GO" id="GO:0004497">
    <property type="term" value="F:monooxygenase activity"/>
    <property type="evidence" value="ECO:0007669"/>
    <property type="project" value="InterPro"/>
</dbReference>
<dbReference type="AlphaFoldDB" id="A0AAD7GE27"/>
<dbReference type="GO" id="GO:0005506">
    <property type="term" value="F:iron ion binding"/>
    <property type="evidence" value="ECO:0007669"/>
    <property type="project" value="InterPro"/>
</dbReference>
<dbReference type="GO" id="GO:0020037">
    <property type="term" value="F:heme binding"/>
    <property type="evidence" value="ECO:0007669"/>
    <property type="project" value="InterPro"/>
</dbReference>
<evidence type="ECO:0000313" key="2">
    <source>
        <dbReference type="Proteomes" id="UP001221757"/>
    </source>
</evidence>
<dbReference type="Proteomes" id="UP001221757">
    <property type="component" value="Unassembled WGS sequence"/>
</dbReference>
<keyword evidence="2" id="KW-1185">Reference proteome</keyword>